<organism evidence="12 13">
    <name type="scientific">Nakamurella multipartita (strain ATCC 700099 / DSM 44233 / CIP 104796 / JCM 9543 / NBRC 105858 / Y-104)</name>
    <name type="common">Microsphaera multipartita</name>
    <dbReference type="NCBI Taxonomy" id="479431"/>
    <lineage>
        <taxon>Bacteria</taxon>
        <taxon>Bacillati</taxon>
        <taxon>Actinomycetota</taxon>
        <taxon>Actinomycetes</taxon>
        <taxon>Nakamurellales</taxon>
        <taxon>Nakamurellaceae</taxon>
        <taxon>Nakamurella</taxon>
    </lineage>
</organism>
<dbReference type="PANTHER" id="PTHR45526">
    <property type="entry name" value="TRANSCRIPTIONAL REGULATORY PROTEIN DPIA"/>
    <property type="match status" value="1"/>
</dbReference>
<dbReference type="Gene3D" id="3.40.50.2300">
    <property type="match status" value="1"/>
</dbReference>
<dbReference type="CDD" id="cd19925">
    <property type="entry name" value="REC_citrate_TCS"/>
    <property type="match status" value="1"/>
</dbReference>
<dbReference type="GO" id="GO:0000156">
    <property type="term" value="F:phosphorelay response regulator activity"/>
    <property type="evidence" value="ECO:0007669"/>
    <property type="project" value="TreeGrafter"/>
</dbReference>
<sequence>MIRVLVVEDEPIAARAHKAYVERIGGFEVAAVANSRIEAERALAKGGIDLVLLDLHLPDGNGLDLFRRIRAAGSTVDVMVVSSARDADVVRSAVAQGAVQYLLKPFAFNALRDRLTSYREFAEQVAGAEDVDQASVVRALGMLRAPNTGSLPKGMTKETLAIVVGALRELGDASATQIGDFLGVSRITARRYLEHLADTNVAERTLKYGQVGRPETRYGLRRADPPNQPMG</sequence>
<keyword evidence="13" id="KW-1185">Reference proteome</keyword>
<feature type="modified residue" description="4-aspartylphosphate" evidence="10">
    <location>
        <position position="54"/>
    </location>
</feature>
<dbReference type="Proteomes" id="UP000002218">
    <property type="component" value="Chromosome"/>
</dbReference>
<evidence type="ECO:0000256" key="1">
    <source>
        <dbReference type="ARBA" id="ARBA00004496"/>
    </source>
</evidence>
<keyword evidence="5 9" id="KW-0805">Transcription regulation</keyword>
<dbReference type="HOGENOM" id="CLU_000445_39_1_11"/>
<evidence type="ECO:0000256" key="5">
    <source>
        <dbReference type="ARBA" id="ARBA00023015"/>
    </source>
</evidence>
<dbReference type="KEGG" id="nml:Namu_1163"/>
<dbReference type="PIRSF" id="PIRSF006171">
    <property type="entry name" value="RR_citrat_malat"/>
    <property type="match status" value="1"/>
</dbReference>
<dbReference type="PANTHER" id="PTHR45526:SF1">
    <property type="entry name" value="TRANSCRIPTIONAL REGULATORY PROTEIN DCUR-RELATED"/>
    <property type="match status" value="1"/>
</dbReference>
<name>C8XCK5_NAKMY</name>
<feature type="domain" description="Response regulatory" evidence="11">
    <location>
        <begin position="3"/>
        <end position="119"/>
    </location>
</feature>
<dbReference type="AlphaFoldDB" id="C8XCK5"/>
<dbReference type="InterPro" id="IPR024187">
    <property type="entry name" value="Sig_transdc_resp-reg_cit/mal"/>
</dbReference>
<dbReference type="InParanoid" id="C8XCK5"/>
<dbReference type="SMART" id="SM00448">
    <property type="entry name" value="REC"/>
    <property type="match status" value="1"/>
</dbReference>
<evidence type="ECO:0000256" key="10">
    <source>
        <dbReference type="PROSITE-ProRule" id="PRU00169"/>
    </source>
</evidence>
<dbReference type="InterPro" id="IPR036390">
    <property type="entry name" value="WH_DNA-bd_sf"/>
</dbReference>
<evidence type="ECO:0000256" key="7">
    <source>
        <dbReference type="ARBA" id="ARBA00023159"/>
    </source>
</evidence>
<dbReference type="InterPro" id="IPR001789">
    <property type="entry name" value="Sig_transdc_resp-reg_receiver"/>
</dbReference>
<gene>
    <name evidence="12" type="ordered locus">Namu_1163</name>
</gene>
<dbReference type="SUPFAM" id="SSF52172">
    <property type="entry name" value="CheY-like"/>
    <property type="match status" value="1"/>
</dbReference>
<dbReference type="InterPro" id="IPR011006">
    <property type="entry name" value="CheY-like_superfamily"/>
</dbReference>
<keyword evidence="4 9" id="KW-0902">Two-component regulatory system</keyword>
<evidence type="ECO:0000256" key="4">
    <source>
        <dbReference type="ARBA" id="ARBA00023012"/>
    </source>
</evidence>
<evidence type="ECO:0000256" key="8">
    <source>
        <dbReference type="ARBA" id="ARBA00023163"/>
    </source>
</evidence>
<dbReference type="GO" id="GO:0003677">
    <property type="term" value="F:DNA binding"/>
    <property type="evidence" value="ECO:0007669"/>
    <property type="project" value="UniProtKB-KW"/>
</dbReference>
<reference evidence="13" key="1">
    <citation type="submission" date="2009-09" db="EMBL/GenBank/DDBJ databases">
        <title>The complete genome of Nakamurella multipartita DSM 44233.</title>
        <authorList>
            <consortium name="US DOE Joint Genome Institute (JGI-PGF)"/>
            <person name="Lucas S."/>
            <person name="Copeland A."/>
            <person name="Lapidus A."/>
            <person name="Glavina del Rio T."/>
            <person name="Dalin E."/>
            <person name="Tice H."/>
            <person name="Bruce D."/>
            <person name="Goodwin L."/>
            <person name="Pitluck S."/>
            <person name="Kyrpides N."/>
            <person name="Mavromatis K."/>
            <person name="Ivanova N."/>
            <person name="Ovchinnikova G."/>
            <person name="Sims D."/>
            <person name="Meincke L."/>
            <person name="Brettin T."/>
            <person name="Detter J.C."/>
            <person name="Han C."/>
            <person name="Larimer F."/>
            <person name="Land M."/>
            <person name="Hauser L."/>
            <person name="Markowitz V."/>
            <person name="Cheng J.-F."/>
            <person name="Hugenholtz P."/>
            <person name="Woyke T."/>
            <person name="Wu D."/>
            <person name="Klenk H.-P."/>
            <person name="Eisen J.A."/>
        </authorList>
    </citation>
    <scope>NUCLEOTIDE SEQUENCE [LARGE SCALE GENOMIC DNA]</scope>
    <source>
        <strain evidence="13">ATCC 700099 / DSM 44233 / CIP 104796 / JCM 9543 / NBRC 105858 / Y-104</strain>
    </source>
</reference>
<dbReference type="STRING" id="479431.Namu_1163"/>
<keyword evidence="7 9" id="KW-0010">Activator</keyword>
<dbReference type="InterPro" id="IPR051271">
    <property type="entry name" value="2C-system_Tx_regulators"/>
</dbReference>
<accession>C8XCK5</accession>
<dbReference type="SUPFAM" id="SSF46785">
    <property type="entry name" value="Winged helix' DNA-binding domain"/>
    <property type="match status" value="1"/>
</dbReference>
<dbReference type="OrthoDB" id="7187989at2"/>
<evidence type="ECO:0000259" key="11">
    <source>
        <dbReference type="PROSITE" id="PS50110"/>
    </source>
</evidence>
<reference evidence="12 13" key="2">
    <citation type="journal article" date="2010" name="Stand. Genomic Sci.">
        <title>Complete genome sequence of Nakamurella multipartita type strain (Y-104).</title>
        <authorList>
            <person name="Tice H."/>
            <person name="Mayilraj S."/>
            <person name="Sims D."/>
            <person name="Lapidus A."/>
            <person name="Nolan M."/>
            <person name="Lucas S."/>
            <person name="Glavina Del Rio T."/>
            <person name="Copeland A."/>
            <person name="Cheng J.F."/>
            <person name="Meincke L."/>
            <person name="Bruce D."/>
            <person name="Goodwin L."/>
            <person name="Pitluck S."/>
            <person name="Ivanova N."/>
            <person name="Mavromatis K."/>
            <person name="Ovchinnikova G."/>
            <person name="Pati A."/>
            <person name="Chen A."/>
            <person name="Palaniappan K."/>
            <person name="Land M."/>
            <person name="Hauser L."/>
            <person name="Chang Y.J."/>
            <person name="Jeffries C.D."/>
            <person name="Detter J.C."/>
            <person name="Brettin T."/>
            <person name="Rohde M."/>
            <person name="Goker M."/>
            <person name="Bristow J."/>
            <person name="Eisen J.A."/>
            <person name="Markowitz V."/>
            <person name="Hugenholtz P."/>
            <person name="Kyrpides N.C."/>
            <person name="Klenk H.P."/>
            <person name="Chen F."/>
        </authorList>
    </citation>
    <scope>NUCLEOTIDE SEQUENCE [LARGE SCALE GENOMIC DNA]</scope>
    <source>
        <strain evidence="13">ATCC 700099 / DSM 44233 / CIP 104796 / JCM 9543 / NBRC 105858 / Y-104</strain>
    </source>
</reference>
<comment type="subcellular location">
    <subcellularLocation>
        <location evidence="1 9">Cytoplasm</location>
    </subcellularLocation>
</comment>
<keyword evidence="3 10" id="KW-0597">Phosphoprotein</keyword>
<keyword evidence="2 9" id="KW-0963">Cytoplasm</keyword>
<evidence type="ECO:0000256" key="2">
    <source>
        <dbReference type="ARBA" id="ARBA00022490"/>
    </source>
</evidence>
<proteinExistence type="predicted"/>
<evidence type="ECO:0000313" key="13">
    <source>
        <dbReference type="Proteomes" id="UP000002218"/>
    </source>
</evidence>
<dbReference type="EMBL" id="CP001737">
    <property type="protein sequence ID" value="ACV77570.1"/>
    <property type="molecule type" value="Genomic_DNA"/>
</dbReference>
<evidence type="ECO:0000313" key="12">
    <source>
        <dbReference type="EMBL" id="ACV77570.1"/>
    </source>
</evidence>
<keyword evidence="6 9" id="KW-0238">DNA-binding</keyword>
<dbReference type="Pfam" id="PF00072">
    <property type="entry name" value="Response_reg"/>
    <property type="match status" value="1"/>
</dbReference>
<dbReference type="PROSITE" id="PS50110">
    <property type="entry name" value="RESPONSE_REGULATORY"/>
    <property type="match status" value="1"/>
</dbReference>
<dbReference type="GO" id="GO:0003700">
    <property type="term" value="F:DNA-binding transcription factor activity"/>
    <property type="evidence" value="ECO:0007669"/>
    <property type="project" value="InterPro"/>
</dbReference>
<keyword evidence="8 9" id="KW-0804">Transcription</keyword>
<dbReference type="RefSeq" id="WP_015746484.1">
    <property type="nucleotide sequence ID" value="NC_013235.1"/>
</dbReference>
<protein>
    <recommendedName>
        <fullName evidence="9">Transcriptional regulatory protein</fullName>
    </recommendedName>
</protein>
<dbReference type="eggNOG" id="COG4565">
    <property type="taxonomic scope" value="Bacteria"/>
</dbReference>
<evidence type="ECO:0000256" key="6">
    <source>
        <dbReference type="ARBA" id="ARBA00023125"/>
    </source>
</evidence>
<evidence type="ECO:0000256" key="9">
    <source>
        <dbReference type="PIRNR" id="PIRNR006171"/>
    </source>
</evidence>
<dbReference type="GO" id="GO:0005737">
    <property type="term" value="C:cytoplasm"/>
    <property type="evidence" value="ECO:0007669"/>
    <property type="project" value="UniProtKB-SubCell"/>
</dbReference>
<evidence type="ECO:0000256" key="3">
    <source>
        <dbReference type="ARBA" id="ARBA00022553"/>
    </source>
</evidence>